<protein>
    <recommendedName>
        <fullName evidence="2">non-specific serine/threonine protein kinase</fullName>
        <ecNumber evidence="2">2.7.11.1</ecNumber>
    </recommendedName>
</protein>
<evidence type="ECO:0000313" key="13">
    <source>
        <dbReference type="EMBL" id="KAL1489323.1"/>
    </source>
</evidence>
<keyword evidence="14" id="KW-1185">Reference proteome</keyword>
<dbReference type="PROSITE" id="PS00108">
    <property type="entry name" value="PROTEIN_KINASE_ST"/>
    <property type="match status" value="1"/>
</dbReference>
<organism evidence="13 14">
    <name type="scientific">Hypothenemus hampei</name>
    <name type="common">Coffee berry borer</name>
    <dbReference type="NCBI Taxonomy" id="57062"/>
    <lineage>
        <taxon>Eukaryota</taxon>
        <taxon>Metazoa</taxon>
        <taxon>Ecdysozoa</taxon>
        <taxon>Arthropoda</taxon>
        <taxon>Hexapoda</taxon>
        <taxon>Insecta</taxon>
        <taxon>Pterygota</taxon>
        <taxon>Neoptera</taxon>
        <taxon>Endopterygota</taxon>
        <taxon>Coleoptera</taxon>
        <taxon>Polyphaga</taxon>
        <taxon>Cucujiformia</taxon>
        <taxon>Curculionidae</taxon>
        <taxon>Scolytinae</taxon>
        <taxon>Hypothenemus</taxon>
    </lineage>
</organism>
<dbReference type="Pfam" id="PF00069">
    <property type="entry name" value="Pkinase"/>
    <property type="match status" value="1"/>
</dbReference>
<dbReference type="EC" id="2.7.11.1" evidence="2"/>
<comment type="similarity">
    <text evidence="1">Belongs to the protein kinase superfamily. CAMK Ser/Thr protein kinase family. NIM1 subfamily.</text>
</comment>
<comment type="catalytic activity">
    <reaction evidence="8">
        <text>L-threonyl-[protein] + ATP = O-phospho-L-threonyl-[protein] + ADP + H(+)</text>
        <dbReference type="Rhea" id="RHEA:46608"/>
        <dbReference type="Rhea" id="RHEA-COMP:11060"/>
        <dbReference type="Rhea" id="RHEA-COMP:11605"/>
        <dbReference type="ChEBI" id="CHEBI:15378"/>
        <dbReference type="ChEBI" id="CHEBI:30013"/>
        <dbReference type="ChEBI" id="CHEBI:30616"/>
        <dbReference type="ChEBI" id="CHEBI:61977"/>
        <dbReference type="ChEBI" id="CHEBI:456216"/>
        <dbReference type="EC" id="2.7.11.1"/>
    </reaction>
</comment>
<dbReference type="PANTHER" id="PTHR24346:SF107">
    <property type="entry name" value="SERINE_THREONINE-PROTEIN KINASE CHK1"/>
    <property type="match status" value="1"/>
</dbReference>
<dbReference type="GO" id="GO:0005524">
    <property type="term" value="F:ATP binding"/>
    <property type="evidence" value="ECO:0007669"/>
    <property type="project" value="UniProtKB-UniRule"/>
</dbReference>
<keyword evidence="3 11" id="KW-0723">Serine/threonine-protein kinase</keyword>
<evidence type="ECO:0000256" key="5">
    <source>
        <dbReference type="ARBA" id="ARBA00022741"/>
    </source>
</evidence>
<dbReference type="AlphaFoldDB" id="A0ABD1E3R5"/>
<dbReference type="Gene3D" id="1.10.510.10">
    <property type="entry name" value="Transferase(Phosphotransferase) domain 1"/>
    <property type="match status" value="1"/>
</dbReference>
<evidence type="ECO:0000256" key="2">
    <source>
        <dbReference type="ARBA" id="ARBA00012513"/>
    </source>
</evidence>
<comment type="catalytic activity">
    <reaction evidence="9">
        <text>L-seryl-[protein] + ATP = O-phospho-L-seryl-[protein] + ADP + H(+)</text>
        <dbReference type="Rhea" id="RHEA:17989"/>
        <dbReference type="Rhea" id="RHEA-COMP:9863"/>
        <dbReference type="Rhea" id="RHEA-COMP:11604"/>
        <dbReference type="ChEBI" id="CHEBI:15378"/>
        <dbReference type="ChEBI" id="CHEBI:29999"/>
        <dbReference type="ChEBI" id="CHEBI:30616"/>
        <dbReference type="ChEBI" id="CHEBI:83421"/>
        <dbReference type="ChEBI" id="CHEBI:456216"/>
        <dbReference type="EC" id="2.7.11.1"/>
    </reaction>
</comment>
<keyword evidence="7 10" id="KW-0067">ATP-binding</keyword>
<dbReference type="Proteomes" id="UP001566132">
    <property type="component" value="Unassembled WGS sequence"/>
</dbReference>
<dbReference type="PANTHER" id="PTHR24346">
    <property type="entry name" value="MAP/MICROTUBULE AFFINITY-REGULATING KINASE"/>
    <property type="match status" value="1"/>
</dbReference>
<evidence type="ECO:0000256" key="10">
    <source>
        <dbReference type="PROSITE-ProRule" id="PRU10141"/>
    </source>
</evidence>
<keyword evidence="5 10" id="KW-0547">Nucleotide-binding</keyword>
<dbReference type="InterPro" id="IPR011009">
    <property type="entry name" value="Kinase-like_dom_sf"/>
</dbReference>
<evidence type="ECO:0000256" key="3">
    <source>
        <dbReference type="ARBA" id="ARBA00022527"/>
    </source>
</evidence>
<dbReference type="SUPFAM" id="SSF56112">
    <property type="entry name" value="Protein kinase-like (PK-like)"/>
    <property type="match status" value="1"/>
</dbReference>
<dbReference type="GO" id="GO:0004674">
    <property type="term" value="F:protein serine/threonine kinase activity"/>
    <property type="evidence" value="ECO:0007669"/>
    <property type="project" value="UniProtKB-KW"/>
</dbReference>
<dbReference type="PROSITE" id="PS00107">
    <property type="entry name" value="PROTEIN_KINASE_ATP"/>
    <property type="match status" value="1"/>
</dbReference>
<dbReference type="SMART" id="SM00220">
    <property type="entry name" value="S_TKc"/>
    <property type="match status" value="1"/>
</dbReference>
<comment type="caution">
    <text evidence="13">The sequence shown here is derived from an EMBL/GenBank/DDBJ whole genome shotgun (WGS) entry which is preliminary data.</text>
</comment>
<evidence type="ECO:0000256" key="9">
    <source>
        <dbReference type="ARBA" id="ARBA00048679"/>
    </source>
</evidence>
<evidence type="ECO:0000256" key="8">
    <source>
        <dbReference type="ARBA" id="ARBA00047899"/>
    </source>
</evidence>
<feature type="binding site" evidence="10">
    <location>
        <position position="42"/>
    </location>
    <ligand>
        <name>ATP</name>
        <dbReference type="ChEBI" id="CHEBI:30616"/>
    </ligand>
</feature>
<evidence type="ECO:0000256" key="1">
    <source>
        <dbReference type="ARBA" id="ARBA00010791"/>
    </source>
</evidence>
<evidence type="ECO:0000256" key="6">
    <source>
        <dbReference type="ARBA" id="ARBA00022777"/>
    </source>
</evidence>
<accession>A0ABD1E3R5</accession>
<gene>
    <name evidence="13" type="ORF">ABEB36_014241</name>
</gene>
<dbReference type="InterPro" id="IPR008271">
    <property type="entry name" value="Ser/Thr_kinase_AS"/>
</dbReference>
<evidence type="ECO:0000256" key="4">
    <source>
        <dbReference type="ARBA" id="ARBA00022679"/>
    </source>
</evidence>
<evidence type="ECO:0000313" key="14">
    <source>
        <dbReference type="Proteomes" id="UP001566132"/>
    </source>
</evidence>
<proteinExistence type="inferred from homology"/>
<dbReference type="EMBL" id="JBDJPC010000012">
    <property type="protein sequence ID" value="KAL1489323.1"/>
    <property type="molecule type" value="Genomic_DNA"/>
</dbReference>
<dbReference type="PROSITE" id="PS50011">
    <property type="entry name" value="PROTEIN_KINASE_DOM"/>
    <property type="match status" value="1"/>
</dbReference>
<evidence type="ECO:0000256" key="7">
    <source>
        <dbReference type="ARBA" id="ARBA00022840"/>
    </source>
</evidence>
<sequence length="483" mass="55775">MPSETIAFVEDWLCYTTVLGEGAYGEVRLLVHKKTNEKIACKIIDHAKYKDAKTNINREVLIHRMLKHENVIKFFGRREEPDREYIFLEYASNGELFQMIEPDVGMPSRNVQFFMKHILNGVEYLHNKGVAHRDIKPENLLIDGNGVLKISDFGLATIFRMKGKERKLDKKCGTKPYLAPEVFCRPYFARPADIWSCGIVFVAMLTGELPWAEATEYNKEFIKWHRDMYLSETPWSKLGNTALSMARHILNEDSEKRPTLEQIFKHPWMRFNFDGNDHSEDVVDEPGVSITKRCNSMLETETKRNRDVPQVTLSQPAMAIGAAPSIQQLVDKIKTTKQQRDSICFSQPVRNDDVILQFTQSPVTKENFHHLVKRMTRFYVECNLERALECLRMVLDSLHYTWTVDAAGTVTISTVDLQKNQLIFKVILLEMDKKILMDFQLSKGCGLEFKKKFMKLKNELSNVIDSSKNEEIQLVSSISSVSM</sequence>
<feature type="domain" description="Protein kinase" evidence="12">
    <location>
        <begin position="13"/>
        <end position="269"/>
    </location>
</feature>
<keyword evidence="6" id="KW-0418">Kinase</keyword>
<name>A0ABD1E3R5_HYPHA</name>
<evidence type="ECO:0000259" key="12">
    <source>
        <dbReference type="PROSITE" id="PS50011"/>
    </source>
</evidence>
<keyword evidence="4" id="KW-0808">Transferase</keyword>
<evidence type="ECO:0000256" key="11">
    <source>
        <dbReference type="RuleBase" id="RU000304"/>
    </source>
</evidence>
<dbReference type="Gene3D" id="3.30.310.80">
    <property type="entry name" value="Kinase associated domain 1, KA1"/>
    <property type="match status" value="1"/>
</dbReference>
<dbReference type="FunFam" id="1.10.510.10:FF:000301">
    <property type="entry name" value="Serine/threonine-protein kinase Chk1"/>
    <property type="match status" value="1"/>
</dbReference>
<dbReference type="InterPro" id="IPR000719">
    <property type="entry name" value="Prot_kinase_dom"/>
</dbReference>
<dbReference type="InterPro" id="IPR017441">
    <property type="entry name" value="Protein_kinase_ATP_BS"/>
</dbReference>
<reference evidence="13 14" key="1">
    <citation type="submission" date="2024-05" db="EMBL/GenBank/DDBJ databases">
        <title>Genetic variation in Jamaican populations of the coffee berry borer (Hypothenemus hampei).</title>
        <authorList>
            <person name="Errbii M."/>
            <person name="Myrie A."/>
        </authorList>
    </citation>
    <scope>NUCLEOTIDE SEQUENCE [LARGE SCALE GENOMIC DNA]</scope>
    <source>
        <strain evidence="13">JA-Hopewell-2020-01-JO</strain>
        <tissue evidence="13">Whole body</tissue>
    </source>
</reference>